<dbReference type="Gene3D" id="3.40.50.1820">
    <property type="entry name" value="alpha/beta hydrolase"/>
    <property type="match status" value="1"/>
</dbReference>
<reference evidence="2" key="1">
    <citation type="submission" date="2020-01" db="EMBL/GenBank/DDBJ databases">
        <authorList>
            <person name="Meier V. D."/>
            <person name="Meier V D."/>
        </authorList>
    </citation>
    <scope>NUCLEOTIDE SEQUENCE</scope>
    <source>
        <strain evidence="2">HLG_WM_MAG_10</strain>
    </source>
</reference>
<dbReference type="InterPro" id="IPR000073">
    <property type="entry name" value="AB_hydrolase_1"/>
</dbReference>
<dbReference type="AlphaFoldDB" id="A0A6S6U628"/>
<evidence type="ECO:0000313" key="2">
    <source>
        <dbReference type="EMBL" id="CAA6824730.1"/>
    </source>
</evidence>
<accession>A0A6S6U628</accession>
<protein>
    <recommendedName>
        <fullName evidence="1">AB hydrolase-1 domain-containing protein</fullName>
    </recommendedName>
</protein>
<gene>
    <name evidence="2" type="ORF">HELGO_WM19829</name>
</gene>
<name>A0A6S6U628_9BACT</name>
<dbReference type="SUPFAM" id="SSF53474">
    <property type="entry name" value="alpha/beta-Hydrolases"/>
    <property type="match status" value="1"/>
</dbReference>
<feature type="domain" description="AB hydrolase-1" evidence="1">
    <location>
        <begin position="121"/>
        <end position="213"/>
    </location>
</feature>
<proteinExistence type="predicted"/>
<dbReference type="InterPro" id="IPR029058">
    <property type="entry name" value="AB_hydrolase_fold"/>
</dbReference>
<dbReference type="EMBL" id="CACVAQ010000350">
    <property type="protein sequence ID" value="CAA6824730.1"/>
    <property type="molecule type" value="Genomic_DNA"/>
</dbReference>
<dbReference type="Pfam" id="PF00561">
    <property type="entry name" value="Abhydrolase_1"/>
    <property type="match status" value="1"/>
</dbReference>
<dbReference type="PANTHER" id="PTHR12277">
    <property type="entry name" value="ALPHA/BETA HYDROLASE DOMAIN-CONTAINING PROTEIN"/>
    <property type="match status" value="1"/>
</dbReference>
<evidence type="ECO:0000259" key="1">
    <source>
        <dbReference type="Pfam" id="PF00561"/>
    </source>
</evidence>
<dbReference type="PANTHER" id="PTHR12277:SF81">
    <property type="entry name" value="PROTEIN ABHD13"/>
    <property type="match status" value="1"/>
</dbReference>
<sequence>MVMVLGASTFLFLGNFSKLIKGLIENGLNIDRMKKIGFVLLFLSIVLTGCRLDDFLFRPLALTEYKFDAFEAEQHFVLEASYTIPENLIELMTLESGPEEDRETIYAAYIGDPSRISQDTVILYCHGNAGHMDYYWQRVKLLANTGGKNRFGVLFMDYRGYGKSTGKASEAGLYYDVDACMKWLKAQGLTDDRLIIYGFSMGGAPSTELTANPRTLTPSKLILEAPFASFEFMAQDIARVSFAGSFYGDLEIDNSVEIQKVEQPFLWIHGTADDFVGIHHGELVQQNYQGTHKVIRRVDGAEHSTVPMVMGFEIYMQLMVDFITGEI</sequence>
<organism evidence="2">
    <name type="scientific">uncultured Aureispira sp</name>
    <dbReference type="NCBI Taxonomy" id="1331704"/>
    <lineage>
        <taxon>Bacteria</taxon>
        <taxon>Pseudomonadati</taxon>
        <taxon>Bacteroidota</taxon>
        <taxon>Saprospiria</taxon>
        <taxon>Saprospirales</taxon>
        <taxon>Saprospiraceae</taxon>
        <taxon>Aureispira</taxon>
        <taxon>environmental samples</taxon>
    </lineage>
</organism>